<dbReference type="PROSITE" id="PS51186">
    <property type="entry name" value="GNAT"/>
    <property type="match status" value="1"/>
</dbReference>
<dbReference type="InterPro" id="IPR016181">
    <property type="entry name" value="Acyl_CoA_acyltransferase"/>
</dbReference>
<comment type="caution">
    <text evidence="2">The sequence shown here is derived from an EMBL/GenBank/DDBJ whole genome shotgun (WGS) entry which is preliminary data.</text>
</comment>
<keyword evidence="2" id="KW-0808">Transferase</keyword>
<accession>A0ABW3QRC9</accession>
<dbReference type="EMBL" id="JBHTLK010000033">
    <property type="protein sequence ID" value="MFD1147359.1"/>
    <property type="molecule type" value="Genomic_DNA"/>
</dbReference>
<evidence type="ECO:0000313" key="2">
    <source>
        <dbReference type="EMBL" id="MFD1147359.1"/>
    </source>
</evidence>
<dbReference type="InterPro" id="IPR051531">
    <property type="entry name" value="N-acetyltransferase"/>
</dbReference>
<dbReference type="GO" id="GO:0016746">
    <property type="term" value="F:acyltransferase activity"/>
    <property type="evidence" value="ECO:0007669"/>
    <property type="project" value="UniProtKB-KW"/>
</dbReference>
<dbReference type="InterPro" id="IPR000182">
    <property type="entry name" value="GNAT_dom"/>
</dbReference>
<keyword evidence="3" id="KW-1185">Reference proteome</keyword>
<reference evidence="3" key="1">
    <citation type="journal article" date="2019" name="Int. J. Syst. Evol. Microbiol.">
        <title>The Global Catalogue of Microorganisms (GCM) 10K type strain sequencing project: providing services to taxonomists for standard genome sequencing and annotation.</title>
        <authorList>
            <consortium name="The Broad Institute Genomics Platform"/>
            <consortium name="The Broad Institute Genome Sequencing Center for Infectious Disease"/>
            <person name="Wu L."/>
            <person name="Ma J."/>
        </authorList>
    </citation>
    <scope>NUCLEOTIDE SEQUENCE [LARGE SCALE GENOMIC DNA]</scope>
    <source>
        <strain evidence="3">CCUG 60214</strain>
    </source>
</reference>
<dbReference type="SUPFAM" id="SSF55729">
    <property type="entry name" value="Acyl-CoA N-acyltransferases (Nat)"/>
    <property type="match status" value="1"/>
</dbReference>
<dbReference type="EC" id="2.3.-.-" evidence="2"/>
<feature type="domain" description="N-acetyltransferase" evidence="1">
    <location>
        <begin position="8"/>
        <end position="171"/>
    </location>
</feature>
<sequence>MRLTAERLVLRPFTAADAPVLAAYRSDPDVARYQGWDTPFPLAQAEAFVREIGGVDPTAPGWFQWAIDVGGVLVGDVGVNLHENRRQADIGYTVATGHQGRGYATEAVRRVLAHLFDERGLHRVSAECDARNQRSARLLVRVGFHQEGHRVQNTWSKGEWTDDLLFGLLAAEWRTREA</sequence>
<protein>
    <submittedName>
        <fullName evidence="2">GNAT family N-acetyltransferase</fullName>
        <ecNumber evidence="2">2.3.-.-</ecNumber>
    </submittedName>
</protein>
<gene>
    <name evidence="2" type="ORF">ACFQ3T_09505</name>
</gene>
<evidence type="ECO:0000259" key="1">
    <source>
        <dbReference type="PROSITE" id="PS51186"/>
    </source>
</evidence>
<proteinExistence type="predicted"/>
<organism evidence="2 3">
    <name type="scientific">Saccharothrix hoggarensis</name>
    <dbReference type="NCBI Taxonomy" id="913853"/>
    <lineage>
        <taxon>Bacteria</taxon>
        <taxon>Bacillati</taxon>
        <taxon>Actinomycetota</taxon>
        <taxon>Actinomycetes</taxon>
        <taxon>Pseudonocardiales</taxon>
        <taxon>Pseudonocardiaceae</taxon>
        <taxon>Saccharothrix</taxon>
    </lineage>
</organism>
<keyword evidence="2" id="KW-0012">Acyltransferase</keyword>
<dbReference type="PANTHER" id="PTHR43792:SF1">
    <property type="entry name" value="N-ACETYLTRANSFERASE DOMAIN-CONTAINING PROTEIN"/>
    <property type="match status" value="1"/>
</dbReference>
<name>A0ABW3QRC9_9PSEU</name>
<dbReference type="Gene3D" id="3.40.630.30">
    <property type="match status" value="1"/>
</dbReference>
<dbReference type="RefSeq" id="WP_380722422.1">
    <property type="nucleotide sequence ID" value="NZ_JBHTLK010000033.1"/>
</dbReference>
<dbReference type="PANTHER" id="PTHR43792">
    <property type="entry name" value="GNAT FAMILY, PUTATIVE (AFU_ORTHOLOGUE AFUA_3G00765)-RELATED-RELATED"/>
    <property type="match status" value="1"/>
</dbReference>
<dbReference type="Proteomes" id="UP001597168">
    <property type="component" value="Unassembled WGS sequence"/>
</dbReference>
<dbReference type="Pfam" id="PF13302">
    <property type="entry name" value="Acetyltransf_3"/>
    <property type="match status" value="1"/>
</dbReference>
<evidence type="ECO:0000313" key="3">
    <source>
        <dbReference type="Proteomes" id="UP001597168"/>
    </source>
</evidence>